<dbReference type="AlphaFoldDB" id="G3KGW3"/>
<name>G3KGW3_ADIVA</name>
<sequence length="190" mass="22188">MTETSPSNCTTISHDKIVELNQDIGYMLINKLKGLDAINFMEAINGSDQFGVIEISDDHFFNVIFMKISKKETIKIKMPYCHAYLDSLYIDDEGYLYPQKYRQDEGPPIRMFIHPTFTVDAFENLCFTYKTATFRCYSRLLPFNMHSYVGNLILVDYFNYKDSIGCARELNKYEKYLFKGMISQKDSLTN</sequence>
<evidence type="ECO:0000313" key="1">
    <source>
        <dbReference type="EMBL" id="AEN94420.1"/>
    </source>
</evidence>
<protein>
    <submittedName>
        <fullName evidence="1">Uncharacterized protein</fullName>
    </submittedName>
</protein>
<reference evidence="1" key="1">
    <citation type="journal article" date="2011" name="Proc. Natl. Acad. Sci. U.S.A.">
        <title>A widespread class of reverse transcriptase-related cellular genes.</title>
        <authorList>
            <person name="Gladyshev E.A."/>
            <person name="Arkhipova I.R."/>
        </authorList>
    </citation>
    <scope>NUCLEOTIDE SEQUENCE</scope>
</reference>
<organism evidence="1">
    <name type="scientific">Adineta vaga</name>
    <name type="common">Rotifer</name>
    <name type="synonym">Callidina vaga</name>
    <dbReference type="NCBI Taxonomy" id="104782"/>
    <lineage>
        <taxon>Eukaryota</taxon>
        <taxon>Metazoa</taxon>
        <taxon>Spiralia</taxon>
        <taxon>Gnathifera</taxon>
        <taxon>Rotifera</taxon>
        <taxon>Eurotatoria</taxon>
        <taxon>Bdelloidea</taxon>
        <taxon>Adinetida</taxon>
        <taxon>Adinetidae</taxon>
        <taxon>Adineta</taxon>
    </lineage>
</organism>
<proteinExistence type="predicted"/>
<dbReference type="EMBL" id="JN235988">
    <property type="protein sequence ID" value="AEN94420.1"/>
    <property type="molecule type" value="Genomic_DNA"/>
</dbReference>
<accession>G3KGW3</accession>